<evidence type="ECO:0000313" key="3">
    <source>
        <dbReference type="Proteomes" id="UP001144323"/>
    </source>
</evidence>
<reference evidence="2" key="1">
    <citation type="journal article" date="2023" name="Int. J. Syst. Evol. Microbiol.">
        <title>Methylocystis iwaonis sp. nov., a type II methane-oxidizing bacterium from surface soil of a rice paddy field in Japan, and emended description of the genus Methylocystis (ex Whittenbury et al. 1970) Bowman et al. 1993.</title>
        <authorList>
            <person name="Kaise H."/>
            <person name="Sawadogo J.B."/>
            <person name="Alam M.S."/>
            <person name="Ueno C."/>
            <person name="Dianou D."/>
            <person name="Shinjo R."/>
            <person name="Asakawa S."/>
        </authorList>
    </citation>
    <scope>NUCLEOTIDE SEQUENCE</scope>
    <source>
        <strain evidence="2">LMG27198</strain>
    </source>
</reference>
<protein>
    <submittedName>
        <fullName evidence="2">Uncharacterized protein</fullName>
    </submittedName>
</protein>
<name>A0A9W6GV46_9HYPH</name>
<sequence length="136" mass="14970">MTDDAVPIEPKPKRRKQFGRPGLVRLPGLDLRTIEGRAFRHHYRRLFAEFGPEHETIIRELAATRVAIEATQAEMLDRNVEGWVKARAREALPGLSRLATKLEARLSATKPAPAAEPAAPALAAILARHASPEAAE</sequence>
<evidence type="ECO:0000313" key="2">
    <source>
        <dbReference type="EMBL" id="GLI93602.1"/>
    </source>
</evidence>
<organism evidence="2 3">
    <name type="scientific">Methylocystis echinoides</name>
    <dbReference type="NCBI Taxonomy" id="29468"/>
    <lineage>
        <taxon>Bacteria</taxon>
        <taxon>Pseudomonadati</taxon>
        <taxon>Pseudomonadota</taxon>
        <taxon>Alphaproteobacteria</taxon>
        <taxon>Hyphomicrobiales</taxon>
        <taxon>Methylocystaceae</taxon>
        <taxon>Methylocystis</taxon>
    </lineage>
</organism>
<gene>
    <name evidence="2" type="ORF">LMG27198_25940</name>
</gene>
<keyword evidence="3" id="KW-1185">Reference proteome</keyword>
<dbReference type="AlphaFoldDB" id="A0A9W6GV46"/>
<evidence type="ECO:0000256" key="1">
    <source>
        <dbReference type="SAM" id="MobiDB-lite"/>
    </source>
</evidence>
<accession>A0A9W6GV46</accession>
<comment type="caution">
    <text evidence="2">The sequence shown here is derived from an EMBL/GenBank/DDBJ whole genome shotgun (WGS) entry which is preliminary data.</text>
</comment>
<dbReference type="RefSeq" id="WP_281803505.1">
    <property type="nucleotide sequence ID" value="NZ_BSEC01000001.1"/>
</dbReference>
<dbReference type="EMBL" id="BSEC01000001">
    <property type="protein sequence ID" value="GLI93602.1"/>
    <property type="molecule type" value="Genomic_DNA"/>
</dbReference>
<feature type="region of interest" description="Disordered" evidence="1">
    <location>
        <begin position="1"/>
        <end position="20"/>
    </location>
</feature>
<dbReference type="Proteomes" id="UP001144323">
    <property type="component" value="Unassembled WGS sequence"/>
</dbReference>
<proteinExistence type="predicted"/>